<evidence type="ECO:0000259" key="10">
    <source>
        <dbReference type="PROSITE" id="PS50196"/>
    </source>
</evidence>
<keyword evidence="13" id="KW-1185">Reference proteome</keyword>
<organism evidence="12 13">
    <name type="scientific">Polyodon spathula</name>
    <name type="common">North American paddlefish</name>
    <name type="synonym">Squalus spathula</name>
    <dbReference type="NCBI Taxonomy" id="7913"/>
    <lineage>
        <taxon>Eukaryota</taxon>
        <taxon>Metazoa</taxon>
        <taxon>Chordata</taxon>
        <taxon>Craniata</taxon>
        <taxon>Vertebrata</taxon>
        <taxon>Euteleostomi</taxon>
        <taxon>Actinopterygii</taxon>
        <taxon>Chondrostei</taxon>
        <taxon>Acipenseriformes</taxon>
        <taxon>Polyodontidae</taxon>
        <taxon>Polyodon</taxon>
    </lineage>
</organism>
<evidence type="ECO:0000256" key="6">
    <source>
        <dbReference type="PROSITE-ProRule" id="PRU00339"/>
    </source>
</evidence>
<dbReference type="PANTHER" id="PTHR23138">
    <property type="entry name" value="RAN BINDING PROTEIN"/>
    <property type="match status" value="1"/>
</dbReference>
<dbReference type="InterPro" id="IPR001876">
    <property type="entry name" value="Znf_RanBP2"/>
</dbReference>
<feature type="region of interest" description="Disordered" evidence="8">
    <location>
        <begin position="1284"/>
        <end position="1310"/>
    </location>
</feature>
<feature type="region of interest" description="Disordered" evidence="8">
    <location>
        <begin position="2362"/>
        <end position="2395"/>
    </location>
</feature>
<feature type="compositionally biased region" description="Polar residues" evidence="8">
    <location>
        <begin position="756"/>
        <end position="773"/>
    </location>
</feature>
<feature type="domain" description="RanBP2-type" evidence="11">
    <location>
        <begin position="1320"/>
        <end position="1349"/>
    </location>
</feature>
<dbReference type="Pfam" id="PF00638">
    <property type="entry name" value="Ran_BP1"/>
    <property type="match status" value="4"/>
</dbReference>
<evidence type="ECO:0000313" key="12">
    <source>
        <dbReference type="EMBL" id="MBN3281646.1"/>
    </source>
</evidence>
<evidence type="ECO:0000256" key="4">
    <source>
        <dbReference type="ARBA" id="ARBA00022833"/>
    </source>
</evidence>
<feature type="compositionally biased region" description="Low complexity" evidence="8">
    <location>
        <begin position="1740"/>
        <end position="1749"/>
    </location>
</feature>
<feature type="compositionally biased region" description="Basic and acidic residues" evidence="8">
    <location>
        <begin position="1287"/>
        <end position="1299"/>
    </location>
</feature>
<evidence type="ECO:0000256" key="2">
    <source>
        <dbReference type="ARBA" id="ARBA00022723"/>
    </source>
</evidence>
<feature type="domain" description="RanBP2-type" evidence="11">
    <location>
        <begin position="1461"/>
        <end position="1490"/>
    </location>
</feature>
<name>A0ABS2Y5Z9_POLSP</name>
<evidence type="ECO:0000256" key="7">
    <source>
        <dbReference type="SAM" id="Coils"/>
    </source>
</evidence>
<dbReference type="PANTHER" id="PTHR23138:SF87">
    <property type="entry name" value="E3 SUMO-PROTEIN LIGASE RANBP2"/>
    <property type="match status" value="1"/>
</dbReference>
<dbReference type="Gene3D" id="2.30.29.30">
    <property type="entry name" value="Pleckstrin-homology domain (PH domain)/Phosphotyrosine-binding domain (PTB)"/>
    <property type="match status" value="4"/>
</dbReference>
<keyword evidence="12" id="KW-0436">Ligase</keyword>
<feature type="domain" description="RanBP2-type" evidence="11">
    <location>
        <begin position="1393"/>
        <end position="1422"/>
    </location>
</feature>
<feature type="repeat" description="TPR" evidence="6">
    <location>
        <begin position="36"/>
        <end position="69"/>
    </location>
</feature>
<dbReference type="CDD" id="cd14684">
    <property type="entry name" value="RanBD1_RanBP2-like"/>
    <property type="match status" value="1"/>
</dbReference>
<evidence type="ECO:0000313" key="13">
    <source>
        <dbReference type="Proteomes" id="UP001166093"/>
    </source>
</evidence>
<gene>
    <name evidence="12" type="primary">Ranbp2_0</name>
    <name evidence="12" type="ORF">GTO93_0010861</name>
</gene>
<dbReference type="Pfam" id="PF00641">
    <property type="entry name" value="Zn_ribbon_RanBP"/>
    <property type="match status" value="5"/>
</dbReference>
<feature type="domain" description="PPIase cyclophilin-type" evidence="9">
    <location>
        <begin position="2800"/>
        <end position="2956"/>
    </location>
</feature>
<dbReference type="EMBL" id="JAAWVQ010110702">
    <property type="protein sequence ID" value="MBN3281646.1"/>
    <property type="molecule type" value="Genomic_DNA"/>
</dbReference>
<dbReference type="InterPro" id="IPR020892">
    <property type="entry name" value="Cyclophilin-type_PPIase_CS"/>
</dbReference>
<feature type="domain" description="RanBD1" evidence="10">
    <location>
        <begin position="2118"/>
        <end position="2254"/>
    </location>
</feature>
<dbReference type="SMART" id="SM00028">
    <property type="entry name" value="TPR"/>
    <property type="match status" value="1"/>
</dbReference>
<keyword evidence="7" id="KW-0175">Coiled coil</keyword>
<feature type="compositionally biased region" description="Polar residues" evidence="8">
    <location>
        <begin position="2289"/>
        <end position="2314"/>
    </location>
</feature>
<dbReference type="InterPro" id="IPR019734">
    <property type="entry name" value="TPR_rpt"/>
</dbReference>
<dbReference type="Pfam" id="PF00160">
    <property type="entry name" value="Pro_isomerase"/>
    <property type="match status" value="1"/>
</dbReference>
<dbReference type="PROSITE" id="PS50072">
    <property type="entry name" value="CSA_PPIASE_2"/>
    <property type="match status" value="1"/>
</dbReference>
<accession>A0ABS2Y5Z9</accession>
<feature type="region of interest" description="Disordered" evidence="8">
    <location>
        <begin position="2453"/>
        <end position="2474"/>
    </location>
</feature>
<feature type="region of interest" description="Disordered" evidence="8">
    <location>
        <begin position="1730"/>
        <end position="1754"/>
    </location>
</feature>
<dbReference type="PROSITE" id="PS50199">
    <property type="entry name" value="ZF_RANBP2_2"/>
    <property type="match status" value="5"/>
</dbReference>
<keyword evidence="6" id="KW-0802">TPR repeat</keyword>
<dbReference type="CDD" id="cd01926">
    <property type="entry name" value="cyclophilin_ABH_like"/>
    <property type="match status" value="1"/>
</dbReference>
<feature type="region of interest" description="Disordered" evidence="8">
    <location>
        <begin position="1127"/>
        <end position="1153"/>
    </location>
</feature>
<feature type="domain" description="RanBP2-type" evidence="11">
    <location>
        <begin position="1589"/>
        <end position="1618"/>
    </location>
</feature>
<keyword evidence="1" id="KW-0597">Phosphoprotein</keyword>
<reference evidence="12" key="1">
    <citation type="journal article" date="2021" name="Cell">
        <title>Tracing the genetic footprints of vertebrate landing in non-teleost ray-finned fishes.</title>
        <authorList>
            <person name="Bi X."/>
            <person name="Wang K."/>
            <person name="Yang L."/>
            <person name="Pan H."/>
            <person name="Jiang H."/>
            <person name="Wei Q."/>
            <person name="Fang M."/>
            <person name="Yu H."/>
            <person name="Zhu C."/>
            <person name="Cai Y."/>
            <person name="He Y."/>
            <person name="Gan X."/>
            <person name="Zeng H."/>
            <person name="Yu D."/>
            <person name="Zhu Y."/>
            <person name="Jiang H."/>
            <person name="Qiu Q."/>
            <person name="Yang H."/>
            <person name="Zhang Y.E."/>
            <person name="Wang W."/>
            <person name="Zhu M."/>
            <person name="He S."/>
            <person name="Zhang G."/>
        </authorList>
    </citation>
    <scope>NUCLEOTIDE SEQUENCE</scope>
    <source>
        <strain evidence="12">Pddl_001</strain>
    </source>
</reference>
<dbReference type="SUPFAM" id="SSF90209">
    <property type="entry name" value="Ran binding protein zinc finger-like"/>
    <property type="match status" value="5"/>
</dbReference>
<evidence type="ECO:0000259" key="9">
    <source>
        <dbReference type="PROSITE" id="PS50072"/>
    </source>
</evidence>
<feature type="domain" description="RanBP2-type" evidence="11">
    <location>
        <begin position="1525"/>
        <end position="1554"/>
    </location>
</feature>
<proteinExistence type="predicted"/>
<dbReference type="SMART" id="SM00547">
    <property type="entry name" value="ZnF_RBZ"/>
    <property type="match status" value="5"/>
</dbReference>
<dbReference type="Gene3D" id="2.40.100.10">
    <property type="entry name" value="Cyclophilin-like"/>
    <property type="match status" value="1"/>
</dbReference>
<dbReference type="CDD" id="cd13177">
    <property type="entry name" value="RanBD2_RanBP2-like"/>
    <property type="match status" value="1"/>
</dbReference>
<feature type="region of interest" description="Disordered" evidence="8">
    <location>
        <begin position="2531"/>
        <end position="2573"/>
    </location>
</feature>
<dbReference type="PROSITE" id="PS50196">
    <property type="entry name" value="RANBD1"/>
    <property type="match status" value="4"/>
</dbReference>
<dbReference type="Pfam" id="PF12185">
    <property type="entry name" value="IR1-M"/>
    <property type="match status" value="2"/>
</dbReference>
<feature type="compositionally biased region" description="Basic and acidic residues" evidence="8">
    <location>
        <begin position="2551"/>
        <end position="2565"/>
    </location>
</feature>
<feature type="region of interest" description="Disordered" evidence="8">
    <location>
        <begin position="2003"/>
        <end position="2024"/>
    </location>
</feature>
<dbReference type="Gene3D" id="4.10.1060.10">
    <property type="entry name" value="Zinc finger, RanBP2-type"/>
    <property type="match status" value="5"/>
</dbReference>
<dbReference type="InterPro" id="IPR011990">
    <property type="entry name" value="TPR-like_helical_dom_sf"/>
</dbReference>
<dbReference type="InterPro" id="IPR011993">
    <property type="entry name" value="PH-like_dom_sf"/>
</dbReference>
<keyword evidence="4" id="KW-0862">Zinc</keyword>
<feature type="domain" description="RanBD1" evidence="10">
    <location>
        <begin position="1824"/>
        <end position="1960"/>
    </location>
</feature>
<dbReference type="PRINTS" id="PR00153">
    <property type="entry name" value="CSAPPISMRASE"/>
</dbReference>
<keyword evidence="2" id="KW-0479">Metal-binding</keyword>
<evidence type="ECO:0000256" key="5">
    <source>
        <dbReference type="PROSITE-ProRule" id="PRU00322"/>
    </source>
</evidence>
<dbReference type="InterPro" id="IPR045255">
    <property type="entry name" value="RanBP1-like"/>
</dbReference>
<feature type="compositionally biased region" description="Polar residues" evidence="8">
    <location>
        <begin position="2534"/>
        <end position="2550"/>
    </location>
</feature>
<dbReference type="SUPFAM" id="SSF50729">
    <property type="entry name" value="PH domain-like"/>
    <property type="match status" value="4"/>
</dbReference>
<feature type="region of interest" description="Disordered" evidence="8">
    <location>
        <begin position="2620"/>
        <end position="2643"/>
    </location>
</feature>
<protein>
    <submittedName>
        <fullName evidence="12">RBP2 ligase</fullName>
    </submittedName>
</protein>
<evidence type="ECO:0000259" key="11">
    <source>
        <dbReference type="PROSITE" id="PS50199"/>
    </source>
</evidence>
<dbReference type="CDD" id="cd13178">
    <property type="entry name" value="RanBD4_RanBP2-like"/>
    <property type="match status" value="1"/>
</dbReference>
<evidence type="ECO:0000256" key="3">
    <source>
        <dbReference type="ARBA" id="ARBA00022771"/>
    </source>
</evidence>
<keyword evidence="3 5" id="KW-0863">Zinc-finger</keyword>
<feature type="coiled-coil region" evidence="7">
    <location>
        <begin position="784"/>
        <end position="811"/>
    </location>
</feature>
<dbReference type="SUPFAM" id="SSF50891">
    <property type="entry name" value="Cyclophilin-like"/>
    <property type="match status" value="1"/>
</dbReference>
<dbReference type="InterPro" id="IPR029000">
    <property type="entry name" value="Cyclophilin-like_dom_sf"/>
</dbReference>
<feature type="domain" description="RanBD1" evidence="10">
    <location>
        <begin position="2644"/>
        <end position="2779"/>
    </location>
</feature>
<dbReference type="InterPro" id="IPR002130">
    <property type="entry name" value="Cyclophilin-type_PPIase_dom"/>
</dbReference>
<sequence length="2957" mass="328291">KPLKGFLFAKLYFEAKEYELAKRHISAYLTVQERDPKAHKFLGQLYEKEESIEKAVGCYKRSVELNPAQKDLVLKIAELLCNKEERDGRAEYWVERAAKLFPGSPAVYNLKEKLLSVKGQQGWNELFDLLQSELHARPGDVHVNIKLVNLYRSDKRLNEAVKHCLNAEKKGTMRHSLDWYTCVVQTLKVCISECDKTICRTVQKELLLAHSNLVRLTLSAKDVHHGRVALQSFDHAMQSVKNLVTGTTDDLSVAFIEMRGHLYLHAGSLLLKMAEQSELQWRAVTDLASLCYLIAYQVPRPKKSIKRDETSQELMDFLACDRQSHSGHMLYNLSHDKEDFFKEVVEAFANRSGQDCLFETLFGSEAVAEPSFIGNDNIRNIAVQPPDVGELARCDNGSVPLHSGNLQHLTWLGLQWALMDRTPSLRDWLKQLFPRLPQETSKLETNAPESICLLDLEVFLCGVVFTSLAQLREKSRISYNVQSFEPRCLPLPIVKLLCTDRQRNWWDAVYNLIHKKALPGTSAKLRVLVQQEMSTLRAGEKHGLQPALTVRWAKHLQETGSGLNSFYDQKEYIGRSVHYWKMALPMLENIKKRRSIPEPIDPLFMHFHSKDIQIAEVNDYEEDAQVAFATLCEVEGNTDDAIAAFETINTVVSFWHLARIFRRRAEEIGEGQEMNKMALRKSRKYLSKILEGFNANAAEIEKLPVSIDELGELMDDVNQQLGESGEAMDMEEEEEVNGTNTSPCHIADPISNRQVKFSTPAPTKNITSPSKSLKFSPKTPPHWAEDQKSLLQMLCQQVEALKNEVHDLKANTSGAVASPHHRLYGDGFMADALPDSFPAAQSFHGAPLTVSTTGPSVYYNQSPAYNSQYLLRTAANVTPTKAPVFGINRLAPQQHMYAYQQQPTHTPPLQTSSACMYTQEVYGAQLRFESPATNLLSPYSEEYYNHTVPQANTNPPLPEPGYFTKPSVGNQVSKLSEGKTVEFGKISFGQQVPAEAPKVPGFGATVVTQSTPAATFKFNSNFKSNDGDFTFSSPQVRHANESLLGLLTSDMPARSEGYLAPKAPVQDPVPSQVGLFSFGSKNTSGYSFADLAMQGQNKPNLFGKVEQPFSFTNASKPGFVVAGTRQEEKGAVSDHESSHEEEDEDGPHFEPIVPLPEKVDVKTGEEDEEEMFCNRAKLFRFETEAKEWKERGIGNIKILRHRTSGKVRLLMRREQVLKICANHYIKPDMNLNPNAGSDKSWVWYAIDYADEMPKPEQLAVRFKSAEEAALFKVKFEEAQRLVPKSPLKQDDKPGKEISKKNTTSHPAARDSGFGAQFVKKEGEWDCSVCVVRNSAAAMFCAACQSPNPNAKSQPAVKGGSEASKGFTVPSPAPVTFSFGFGKESTKEKPFTKKEGEWGCDICSGRNYATAGQCICCQTPKPSFKNSAVAPGGMGPSAFEIGVKADMKKTAEQGFGAQFTKKTGQWDCDVCLVRNEAAVTKCVSCQTPCKTSLSSVQAASTFPLNISSETSQTPSKNELSVLFGKKDGQWDCDMCLVRNEAAVTKCVSCQTPCKTSLSSVQAASTFPLNISSETSQTPSKNELSALFGKKDGQWDCDMCLVRNEIASATCVSCQTPNPNAKGTAEATQSSSSFSFSFSGHPAPSQLSGTGFKANFGTSNSFKFGHTEEKFKAPLSQTENKLTSGGGFMFSMPVPAGGFKFGTHESSKQTDPGENAMPMGGSAAMSLKNFAEQQREKEKSTEFSSTTTVEENPLFTGKPNTFTFADLAEMSGGDGIQLGQKDPDFKGFSRAGEQLFTGLKADQKGDNSLEKEEEDIYKTDENDDIQFEPVVPLPEKVDLVTGEEDEDVLYSQRVKLFRFDLDIGQWKERGVGILKLLKNKTNGRLRVLMRREQVLKVCANHWITTTMNLKPLSGSDRAWMWLANDFSDGDAKLEQLAVKFKMPELAEEFKLKFEECQRLLLDIPLQTPHKLVDSGRTAHLIQKAEEMKSGLKDLKSFLTDDKAKLQKKDGNPTTASNASGLIIKPHAESTGPTLEWDNYDLREDALDDSVDTSVYASPLASSPVQKSLFRFGESTAGFNFSFQPVLSPAKSPSKLNQSRVSVGTDDDSEVTQEEERDGQYFEPVVPLPDLVDISTGEENELVVFSHRAKLYRYDKDLSQWKERGIGDLKILQNYDNKRVRVVMRRDQVLKLCANHWVTADMKLEPMKGAERAWVWSAFDFTEGEGKVEQLAVRFKQQEVANSFKENFDNANKAQEKQILVIPASSKGITPRQSPCDKRAVAMLDEIIRQQTDLPSQNSPSPGTAPNVAMTPSTETPTKAVVSPPKFVFGNESLKNIFTSSLSSGSTTASKDLFAFSCKDKAGSVQSVNRKTPDSGLENGKATSLPSSTAAPSLVASPRGQMTSTFKMPEREPALGDLQILFERTPTLEQKALAEELQLPPTFFCYKNDPGYISDDEEDEVPATAMESKSAPQEDGQSECIIVWEKKPTPEEKAKAESLKLPPTFFCGVSSDTEGDREEVEDFKAEIRKVKEAQVPFDSTSEGTQTVPPSSSTDDNKPIDLSAKKESEPDSTSQGGAISFGLAASSEFSFSDLAKNAGDFAFGKQDANFSWANAGATVFRGSTVTRTREGDESSDDEEAAANNDDINFEPIVSLPEVEIKSGEEDEEILFKERTKLYRWDRDVSQWKERGVGDIKILYHPQKRYYRVLMRREQVFKVCANHTISQAMELKPMNTSTNALVWTATDYADGDGKIEQLAARFKTAELAETFKKKFEECQHEMTQLDAGQVSRVMELSMESNPIVYFDISLDGEPIGRITMELFSHIVPKTAENFRALCIGERGFGFRNSIFHRIIPDFVCQGGDITKQDGTGGRSIYGDKFEDENFDVRHTGPGLLSMANSGRDTNNSQFFITLKKAEHLDFKHVAFGFVKDGMEVVKKMGTLGAKTGKPTKKIVIVNCGQI</sequence>
<feature type="region of interest" description="Disordered" evidence="8">
    <location>
        <begin position="2086"/>
        <end position="2115"/>
    </location>
</feature>
<comment type="caution">
    <text evidence="12">The sequence shown here is derived from an EMBL/GenBank/DDBJ whole genome shotgun (WGS) entry which is preliminary data.</text>
</comment>
<dbReference type="Gene3D" id="1.25.40.10">
    <property type="entry name" value="Tetratricopeptide repeat domain"/>
    <property type="match status" value="1"/>
</dbReference>
<feature type="domain" description="RanBD1" evidence="10">
    <location>
        <begin position="1148"/>
        <end position="1284"/>
    </location>
</feature>
<dbReference type="PROSITE" id="PS50005">
    <property type="entry name" value="TPR"/>
    <property type="match status" value="1"/>
</dbReference>
<dbReference type="SUPFAM" id="SSF48452">
    <property type="entry name" value="TPR-like"/>
    <property type="match status" value="1"/>
</dbReference>
<evidence type="ECO:0000256" key="8">
    <source>
        <dbReference type="SAM" id="MobiDB-lite"/>
    </source>
</evidence>
<dbReference type="PROSITE" id="PS00170">
    <property type="entry name" value="CSA_PPIASE_1"/>
    <property type="match status" value="1"/>
</dbReference>
<dbReference type="Proteomes" id="UP001166093">
    <property type="component" value="Unassembled WGS sequence"/>
</dbReference>
<feature type="region of interest" description="Disordered" evidence="8">
    <location>
        <begin position="756"/>
        <end position="782"/>
    </location>
</feature>
<feature type="region of interest" description="Disordered" evidence="8">
    <location>
        <begin position="2289"/>
        <end position="2318"/>
    </location>
</feature>
<feature type="compositionally biased region" description="Acidic residues" evidence="8">
    <location>
        <begin position="2102"/>
        <end position="2114"/>
    </location>
</feature>
<dbReference type="SMART" id="SM00160">
    <property type="entry name" value="RanBD"/>
    <property type="match status" value="4"/>
</dbReference>
<feature type="compositionally biased region" description="Low complexity" evidence="8">
    <location>
        <begin position="2379"/>
        <end position="2395"/>
    </location>
</feature>
<dbReference type="GO" id="GO:0016874">
    <property type="term" value="F:ligase activity"/>
    <property type="evidence" value="ECO:0007669"/>
    <property type="project" value="UniProtKB-KW"/>
</dbReference>
<dbReference type="InterPro" id="IPR036443">
    <property type="entry name" value="Znf_RanBP2_sf"/>
</dbReference>
<feature type="non-terminal residue" evidence="12">
    <location>
        <position position="2957"/>
    </location>
</feature>
<dbReference type="InterPro" id="IPR022011">
    <property type="entry name" value="IR1-M"/>
</dbReference>
<evidence type="ECO:0000256" key="1">
    <source>
        <dbReference type="ARBA" id="ARBA00022553"/>
    </source>
</evidence>
<dbReference type="PROSITE" id="PS01358">
    <property type="entry name" value="ZF_RANBP2_1"/>
    <property type="match status" value="5"/>
</dbReference>
<dbReference type="InterPro" id="IPR000156">
    <property type="entry name" value="Ran_bind_dom"/>
</dbReference>
<feature type="compositionally biased region" description="Basic and acidic residues" evidence="8">
    <location>
        <begin position="1127"/>
        <end position="1138"/>
    </location>
</feature>
<feature type="non-terminal residue" evidence="12">
    <location>
        <position position="1"/>
    </location>
</feature>